<comment type="caution">
    <text evidence="4">The sequence shown here is derived from an EMBL/GenBank/DDBJ whole genome shotgun (WGS) entry which is preliminary data.</text>
</comment>
<comment type="similarity">
    <text evidence="1">Belongs to the NAD(P)H dehydrogenase (quinone) family.</text>
</comment>
<proteinExistence type="inferred from homology"/>
<gene>
    <name evidence="4" type="ORF">FC85_GL002266</name>
</gene>
<dbReference type="GO" id="GO:0005829">
    <property type="term" value="C:cytosol"/>
    <property type="evidence" value="ECO:0007669"/>
    <property type="project" value="TreeGrafter"/>
</dbReference>
<evidence type="ECO:0000313" key="5">
    <source>
        <dbReference type="Proteomes" id="UP000052013"/>
    </source>
</evidence>
<dbReference type="AlphaFoldDB" id="A0A0R1SIE8"/>
<evidence type="ECO:0000259" key="3">
    <source>
        <dbReference type="Pfam" id="PF02525"/>
    </source>
</evidence>
<sequence length="189" mass="22080">MKVLIIYAYPNHSGFNHEILKSVSQHLNSRNEIQILDLYKTDFNPLLNFDANHPRRNLKDNSQMKPFRDLISWADDFLFIFPIWWSGMPAILKGFIDRVFTCGFAYQYHGKRMVGMLSGKKAWIITTCNSPIIFKPFLADYGRVLQRQILKLCGVKPVKLDILYNAEHCRQRSRTNFLERIGKKAGQLL</sequence>
<dbReference type="GO" id="GO:0003955">
    <property type="term" value="F:NAD(P)H dehydrogenase (quinone) activity"/>
    <property type="evidence" value="ECO:0007669"/>
    <property type="project" value="TreeGrafter"/>
</dbReference>
<dbReference type="PATRIC" id="fig|1423739.3.peg.2356"/>
<keyword evidence="2" id="KW-0560">Oxidoreductase</keyword>
<dbReference type="Pfam" id="PF02525">
    <property type="entry name" value="Flavodoxin_2"/>
    <property type="match status" value="1"/>
</dbReference>
<dbReference type="Gene3D" id="3.40.50.360">
    <property type="match status" value="1"/>
</dbReference>
<protein>
    <submittedName>
        <fullName evidence="4">NADPH-quinone reductase (Modulator of drug activity B)</fullName>
    </submittedName>
</protein>
<dbReference type="InterPro" id="IPR051545">
    <property type="entry name" value="NAD(P)H_dehydrogenase_qn"/>
</dbReference>
<evidence type="ECO:0000313" key="4">
    <source>
        <dbReference type="EMBL" id="KRL69047.1"/>
    </source>
</evidence>
<accession>A0A0R1SIE8</accession>
<dbReference type="InterPro" id="IPR003680">
    <property type="entry name" value="Flavodoxin_fold"/>
</dbReference>
<dbReference type="PANTHER" id="PTHR10204:SF34">
    <property type="entry name" value="NAD(P)H DEHYDROGENASE [QUINONE] 1 ISOFORM 1"/>
    <property type="match status" value="1"/>
</dbReference>
<dbReference type="RefSeq" id="WP_057863903.1">
    <property type="nucleotide sequence ID" value="NZ_AZEY01000020.1"/>
</dbReference>
<organism evidence="4 5">
    <name type="scientific">Lentilactobacillus diolivorans DSM 14421</name>
    <dbReference type="NCBI Taxonomy" id="1423739"/>
    <lineage>
        <taxon>Bacteria</taxon>
        <taxon>Bacillati</taxon>
        <taxon>Bacillota</taxon>
        <taxon>Bacilli</taxon>
        <taxon>Lactobacillales</taxon>
        <taxon>Lactobacillaceae</taxon>
        <taxon>Lentilactobacillus</taxon>
    </lineage>
</organism>
<dbReference type="STRING" id="1423739.FC85_GL002266"/>
<dbReference type="EMBL" id="AZEY01000020">
    <property type="protein sequence ID" value="KRL69047.1"/>
    <property type="molecule type" value="Genomic_DNA"/>
</dbReference>
<dbReference type="Proteomes" id="UP000052013">
    <property type="component" value="Unassembled WGS sequence"/>
</dbReference>
<evidence type="ECO:0000256" key="1">
    <source>
        <dbReference type="ARBA" id="ARBA00006252"/>
    </source>
</evidence>
<dbReference type="SUPFAM" id="SSF52218">
    <property type="entry name" value="Flavoproteins"/>
    <property type="match status" value="1"/>
</dbReference>
<name>A0A0R1SIE8_9LACO</name>
<evidence type="ECO:0000256" key="2">
    <source>
        <dbReference type="ARBA" id="ARBA00023002"/>
    </source>
</evidence>
<dbReference type="InterPro" id="IPR029039">
    <property type="entry name" value="Flavoprotein-like_sf"/>
</dbReference>
<dbReference type="PANTHER" id="PTHR10204">
    <property type="entry name" value="NAD P H OXIDOREDUCTASE-RELATED"/>
    <property type="match status" value="1"/>
</dbReference>
<reference evidence="4 5" key="1">
    <citation type="journal article" date="2015" name="Genome Announc.">
        <title>Expanding the biotechnology potential of lactobacilli through comparative genomics of 213 strains and associated genera.</title>
        <authorList>
            <person name="Sun Z."/>
            <person name="Harris H.M."/>
            <person name="McCann A."/>
            <person name="Guo C."/>
            <person name="Argimon S."/>
            <person name="Zhang W."/>
            <person name="Yang X."/>
            <person name="Jeffery I.B."/>
            <person name="Cooney J.C."/>
            <person name="Kagawa T.F."/>
            <person name="Liu W."/>
            <person name="Song Y."/>
            <person name="Salvetti E."/>
            <person name="Wrobel A."/>
            <person name="Rasinkangas P."/>
            <person name="Parkhill J."/>
            <person name="Rea M.C."/>
            <person name="O'Sullivan O."/>
            <person name="Ritari J."/>
            <person name="Douillard F.P."/>
            <person name="Paul Ross R."/>
            <person name="Yang R."/>
            <person name="Briner A.E."/>
            <person name="Felis G.E."/>
            <person name="de Vos W.M."/>
            <person name="Barrangou R."/>
            <person name="Klaenhammer T.R."/>
            <person name="Caufield P.W."/>
            <person name="Cui Y."/>
            <person name="Zhang H."/>
            <person name="O'Toole P.W."/>
        </authorList>
    </citation>
    <scope>NUCLEOTIDE SEQUENCE [LARGE SCALE GENOMIC DNA]</scope>
    <source>
        <strain evidence="4 5">DSM 14421</strain>
    </source>
</reference>
<feature type="domain" description="Flavodoxin-like fold" evidence="3">
    <location>
        <begin position="1"/>
        <end position="179"/>
    </location>
</feature>